<feature type="compositionally biased region" description="Polar residues" evidence="3">
    <location>
        <begin position="117"/>
        <end position="126"/>
    </location>
</feature>
<evidence type="ECO:0000256" key="1">
    <source>
        <dbReference type="ARBA" id="ARBA00004123"/>
    </source>
</evidence>
<dbReference type="CDD" id="cd00067">
    <property type="entry name" value="GAL4"/>
    <property type="match status" value="1"/>
</dbReference>
<evidence type="ECO:0000313" key="5">
    <source>
        <dbReference type="Proteomes" id="UP001222325"/>
    </source>
</evidence>
<dbReference type="GO" id="GO:0005634">
    <property type="term" value="C:nucleus"/>
    <property type="evidence" value="ECO:0007669"/>
    <property type="project" value="UniProtKB-SubCell"/>
</dbReference>
<dbReference type="SUPFAM" id="SSF57701">
    <property type="entry name" value="Zn2/Cys6 DNA-binding domain"/>
    <property type="match status" value="1"/>
</dbReference>
<sequence length="590" mass="65449">TCRLRKKKCDETHGSENDSCQTCVRLKIECLGWNPKRPEWMKDKKALEAYKTGLRGALLPVNLRKLSALQERPSPGASARTFQDAFLLDLAKTNSDHLASQQSFGIATAGDHGKSPLSESPRISSRLSPIDTFPNIFAYGSSQSSAPDPVKVPEFGSVDFVQSGAGLRETFHAAAWHSSLQEDHCIYYFEHVRPVQFIFAGNDVANVTCSLILQEPRGALTNAVCALASLHYKRTRVLRGLEAPDTDPGLSASKYFHDEAYFQLHCVKQARDAYSANDAVAALQLVWYSQLSGGATDWQRVFAVACEWVAQQTDLLNSDNPKLVLQGFSVEGQLIVKLTLWLDIFSSFTVMRPPIYMALYKRLVGPTNSQLKTSELRMESLIGCPEEVLLGIAEVSALAHWKAAEKDNGTLSNHELIRRGDEIEHRLRKSAELPVWGEADRTPLHPTLVQAGLDRVDALPFPRPEVRLLVAKIFLEAALLYLHTVVSDSNPGVPEISTSVGIVVQYLGQLPPSEVDRALVFPICLAGCMTDDLVRRDFFKGRLQALDGNLENSTRTRLLMEAVWQRRDESGATVDWRDTIQVQGLTLLLV</sequence>
<dbReference type="PANTHER" id="PTHR37534:SF20">
    <property type="entry name" value="PRO1A C6 ZINK-FINGER PROTEIN"/>
    <property type="match status" value="1"/>
</dbReference>
<evidence type="ECO:0000256" key="2">
    <source>
        <dbReference type="ARBA" id="ARBA00023242"/>
    </source>
</evidence>
<dbReference type="InterPro" id="IPR001138">
    <property type="entry name" value="Zn2Cys6_DnaBD"/>
</dbReference>
<dbReference type="InterPro" id="IPR036864">
    <property type="entry name" value="Zn2-C6_fun-type_DNA-bd_sf"/>
</dbReference>
<proteinExistence type="predicted"/>
<keyword evidence="2" id="KW-0539">Nucleus</keyword>
<dbReference type="EMBL" id="JARJCN010000158">
    <property type="protein sequence ID" value="KAJ7066874.1"/>
    <property type="molecule type" value="Genomic_DNA"/>
</dbReference>
<dbReference type="Proteomes" id="UP001222325">
    <property type="component" value="Unassembled WGS sequence"/>
</dbReference>
<protein>
    <submittedName>
        <fullName evidence="4">Fungal-specific transcription factor domain-containing protein</fullName>
    </submittedName>
</protein>
<evidence type="ECO:0000313" key="4">
    <source>
        <dbReference type="EMBL" id="KAJ7066874.1"/>
    </source>
</evidence>
<feature type="region of interest" description="Disordered" evidence="3">
    <location>
        <begin position="107"/>
        <end position="126"/>
    </location>
</feature>
<evidence type="ECO:0000256" key="3">
    <source>
        <dbReference type="SAM" id="MobiDB-lite"/>
    </source>
</evidence>
<dbReference type="Pfam" id="PF11951">
    <property type="entry name" value="Fungal_trans_2"/>
    <property type="match status" value="1"/>
</dbReference>
<dbReference type="InterPro" id="IPR021858">
    <property type="entry name" value="Fun_TF"/>
</dbReference>
<feature type="non-terminal residue" evidence="4">
    <location>
        <position position="590"/>
    </location>
</feature>
<dbReference type="GO" id="GO:0008270">
    <property type="term" value="F:zinc ion binding"/>
    <property type="evidence" value="ECO:0007669"/>
    <property type="project" value="InterPro"/>
</dbReference>
<keyword evidence="5" id="KW-1185">Reference proteome</keyword>
<dbReference type="PANTHER" id="PTHR37534">
    <property type="entry name" value="TRANSCRIPTIONAL ACTIVATOR PROTEIN UGA3"/>
    <property type="match status" value="1"/>
</dbReference>
<comment type="subcellular location">
    <subcellularLocation>
        <location evidence="1">Nucleus</location>
    </subcellularLocation>
</comment>
<reference evidence="4" key="1">
    <citation type="submission" date="2023-03" db="EMBL/GenBank/DDBJ databases">
        <title>Massive genome expansion in bonnet fungi (Mycena s.s.) driven by repeated elements and novel gene families across ecological guilds.</title>
        <authorList>
            <consortium name="Lawrence Berkeley National Laboratory"/>
            <person name="Harder C.B."/>
            <person name="Miyauchi S."/>
            <person name="Viragh M."/>
            <person name="Kuo A."/>
            <person name="Thoen E."/>
            <person name="Andreopoulos B."/>
            <person name="Lu D."/>
            <person name="Skrede I."/>
            <person name="Drula E."/>
            <person name="Henrissat B."/>
            <person name="Morin E."/>
            <person name="Kohler A."/>
            <person name="Barry K."/>
            <person name="LaButti K."/>
            <person name="Morin E."/>
            <person name="Salamov A."/>
            <person name="Lipzen A."/>
            <person name="Mereny Z."/>
            <person name="Hegedus B."/>
            <person name="Baldrian P."/>
            <person name="Stursova M."/>
            <person name="Weitz H."/>
            <person name="Taylor A."/>
            <person name="Grigoriev I.V."/>
            <person name="Nagy L.G."/>
            <person name="Martin F."/>
            <person name="Kauserud H."/>
        </authorList>
    </citation>
    <scope>NUCLEOTIDE SEQUENCE</scope>
    <source>
        <strain evidence="4">CBHHK173m</strain>
    </source>
</reference>
<dbReference type="AlphaFoldDB" id="A0AAD6XFT7"/>
<organism evidence="4 5">
    <name type="scientific">Mycena belliarum</name>
    <dbReference type="NCBI Taxonomy" id="1033014"/>
    <lineage>
        <taxon>Eukaryota</taxon>
        <taxon>Fungi</taxon>
        <taxon>Dikarya</taxon>
        <taxon>Basidiomycota</taxon>
        <taxon>Agaricomycotina</taxon>
        <taxon>Agaricomycetes</taxon>
        <taxon>Agaricomycetidae</taxon>
        <taxon>Agaricales</taxon>
        <taxon>Marasmiineae</taxon>
        <taxon>Mycenaceae</taxon>
        <taxon>Mycena</taxon>
    </lineage>
</organism>
<dbReference type="GO" id="GO:0000981">
    <property type="term" value="F:DNA-binding transcription factor activity, RNA polymerase II-specific"/>
    <property type="evidence" value="ECO:0007669"/>
    <property type="project" value="InterPro"/>
</dbReference>
<accession>A0AAD6XFT7</accession>
<gene>
    <name evidence="4" type="ORF">B0H15DRAFT_794235</name>
</gene>
<comment type="caution">
    <text evidence="4">The sequence shown here is derived from an EMBL/GenBank/DDBJ whole genome shotgun (WGS) entry which is preliminary data.</text>
</comment>
<name>A0AAD6XFT7_9AGAR</name>